<dbReference type="eggNOG" id="KOG0230">
    <property type="taxonomic scope" value="Eukaryota"/>
</dbReference>
<dbReference type="SUPFAM" id="SSF55781">
    <property type="entry name" value="GAF domain-like"/>
    <property type="match status" value="1"/>
</dbReference>
<feature type="compositionally biased region" description="Acidic residues" evidence="11">
    <location>
        <begin position="855"/>
        <end position="866"/>
    </location>
</feature>
<dbReference type="GO" id="GO:0005524">
    <property type="term" value="F:ATP binding"/>
    <property type="evidence" value="ECO:0007669"/>
    <property type="project" value="UniProtKB-UniRule"/>
</dbReference>
<evidence type="ECO:0000256" key="10">
    <source>
        <dbReference type="PROSITE-ProRule" id="PRU00782"/>
    </source>
</evidence>
<dbReference type="InterPro" id="IPR001609">
    <property type="entry name" value="Myosin_head_motor_dom-like"/>
</dbReference>
<dbReference type="RefSeq" id="XP_008610614.1">
    <property type="nucleotide sequence ID" value="XM_008612392.1"/>
</dbReference>
<dbReference type="AlphaFoldDB" id="T0RZK7"/>
<evidence type="ECO:0000313" key="15">
    <source>
        <dbReference type="Proteomes" id="UP000030762"/>
    </source>
</evidence>
<dbReference type="Gene3D" id="3.40.850.10">
    <property type="entry name" value="Kinesin motor domain"/>
    <property type="match status" value="1"/>
</dbReference>
<evidence type="ECO:0000256" key="5">
    <source>
        <dbReference type="ARBA" id="ARBA00022840"/>
    </source>
</evidence>
<evidence type="ECO:0008006" key="16">
    <source>
        <dbReference type="Google" id="ProtNLM"/>
    </source>
</evidence>
<comment type="similarity">
    <text evidence="10">Belongs to the TRAFAC class myosin-kinesin ATPase superfamily. Myosin family.</text>
</comment>
<dbReference type="PROSITE" id="PS51456">
    <property type="entry name" value="MYOSIN_MOTOR"/>
    <property type="match status" value="1"/>
</dbReference>
<dbReference type="VEuPathDB" id="FungiDB:SDRG_06602"/>
<protein>
    <recommendedName>
        <fullName evidence="16">Myosin-like protein</fullName>
    </recommendedName>
</protein>
<dbReference type="PANTHER" id="PTHR13140">
    <property type="entry name" value="MYOSIN"/>
    <property type="match status" value="1"/>
</dbReference>
<dbReference type="SUPFAM" id="SSF57903">
    <property type="entry name" value="FYVE/PHD zinc finger"/>
    <property type="match status" value="1"/>
</dbReference>
<dbReference type="Pfam" id="PF01363">
    <property type="entry name" value="FYVE"/>
    <property type="match status" value="1"/>
</dbReference>
<dbReference type="Proteomes" id="UP000030762">
    <property type="component" value="Unassembled WGS sequence"/>
</dbReference>
<dbReference type="InParanoid" id="T0RZK7"/>
<dbReference type="GO" id="GO:0008270">
    <property type="term" value="F:zinc ion binding"/>
    <property type="evidence" value="ECO:0007669"/>
    <property type="project" value="UniProtKB-KW"/>
</dbReference>
<evidence type="ECO:0000256" key="1">
    <source>
        <dbReference type="ARBA" id="ARBA00022723"/>
    </source>
</evidence>
<dbReference type="InterPro" id="IPR027417">
    <property type="entry name" value="P-loop_NTPase"/>
</dbReference>
<feature type="domain" description="FYVE-type" evidence="12">
    <location>
        <begin position="983"/>
        <end position="1034"/>
    </location>
</feature>
<dbReference type="InterPro" id="IPR029016">
    <property type="entry name" value="GAF-like_dom_sf"/>
</dbReference>
<keyword evidence="6 10" id="KW-0518">Myosin</keyword>
<dbReference type="InterPro" id="IPR036961">
    <property type="entry name" value="Kinesin_motor_dom_sf"/>
</dbReference>
<dbReference type="InterPro" id="IPR017455">
    <property type="entry name" value="Znf_FYVE-rel"/>
</dbReference>
<dbReference type="GO" id="GO:0016020">
    <property type="term" value="C:membrane"/>
    <property type="evidence" value="ECO:0007669"/>
    <property type="project" value="TreeGrafter"/>
</dbReference>
<dbReference type="GO" id="GO:0000146">
    <property type="term" value="F:microfilament motor activity"/>
    <property type="evidence" value="ECO:0007669"/>
    <property type="project" value="TreeGrafter"/>
</dbReference>
<dbReference type="GO" id="GO:0005737">
    <property type="term" value="C:cytoplasm"/>
    <property type="evidence" value="ECO:0007669"/>
    <property type="project" value="TreeGrafter"/>
</dbReference>
<dbReference type="OMA" id="MLQCRFR"/>
<dbReference type="GeneID" id="19947329"/>
<keyword evidence="7 10" id="KW-0505">Motor protein</keyword>
<dbReference type="Gene3D" id="1.20.5.4820">
    <property type="match status" value="1"/>
</dbReference>
<dbReference type="eggNOG" id="KOG0160">
    <property type="taxonomic scope" value="Eukaryota"/>
</dbReference>
<name>T0RZK7_SAPDV</name>
<evidence type="ECO:0000256" key="2">
    <source>
        <dbReference type="ARBA" id="ARBA00022741"/>
    </source>
</evidence>
<dbReference type="PANTHER" id="PTHR13140:SF845">
    <property type="entry name" value="MYOSIN-LIKE PROTEIN"/>
    <property type="match status" value="1"/>
</dbReference>
<feature type="domain" description="Myosin motor" evidence="13">
    <location>
        <begin position="4"/>
        <end position="757"/>
    </location>
</feature>
<dbReference type="GO" id="GO:0007015">
    <property type="term" value="P:actin filament organization"/>
    <property type="evidence" value="ECO:0007669"/>
    <property type="project" value="TreeGrafter"/>
</dbReference>
<evidence type="ECO:0000256" key="3">
    <source>
        <dbReference type="ARBA" id="ARBA00022771"/>
    </source>
</evidence>
<dbReference type="Gene3D" id="1.10.10.820">
    <property type="match status" value="1"/>
</dbReference>
<dbReference type="STRING" id="1156394.T0RZK7"/>
<keyword evidence="2 10" id="KW-0547">Nucleotide-binding</keyword>
<keyword evidence="5 10" id="KW-0067">ATP-binding</keyword>
<evidence type="ECO:0000256" key="7">
    <source>
        <dbReference type="ARBA" id="ARBA00023175"/>
    </source>
</evidence>
<evidence type="ECO:0000256" key="11">
    <source>
        <dbReference type="SAM" id="MobiDB-lite"/>
    </source>
</evidence>
<dbReference type="Gene3D" id="1.20.120.720">
    <property type="entry name" value="Myosin VI head, motor domain, U50 subdomain"/>
    <property type="match status" value="1"/>
</dbReference>
<feature type="compositionally biased region" description="Low complexity" evidence="11">
    <location>
        <begin position="951"/>
        <end position="962"/>
    </location>
</feature>
<dbReference type="GO" id="GO:0051015">
    <property type="term" value="F:actin filament binding"/>
    <property type="evidence" value="ECO:0007669"/>
    <property type="project" value="TreeGrafter"/>
</dbReference>
<evidence type="ECO:0000256" key="4">
    <source>
        <dbReference type="ARBA" id="ARBA00022833"/>
    </source>
</evidence>
<dbReference type="PROSITE" id="PS50178">
    <property type="entry name" value="ZF_FYVE"/>
    <property type="match status" value="1"/>
</dbReference>
<feature type="region of interest" description="Disordered" evidence="11">
    <location>
        <begin position="928"/>
        <end position="962"/>
    </location>
</feature>
<organism evidence="14 15">
    <name type="scientific">Saprolegnia diclina (strain VS20)</name>
    <dbReference type="NCBI Taxonomy" id="1156394"/>
    <lineage>
        <taxon>Eukaryota</taxon>
        <taxon>Sar</taxon>
        <taxon>Stramenopiles</taxon>
        <taxon>Oomycota</taxon>
        <taxon>Saprolegniomycetes</taxon>
        <taxon>Saprolegniales</taxon>
        <taxon>Saprolegniaceae</taxon>
        <taxon>Saprolegnia</taxon>
    </lineage>
</organism>
<evidence type="ECO:0000256" key="6">
    <source>
        <dbReference type="ARBA" id="ARBA00023123"/>
    </source>
</evidence>
<dbReference type="EMBL" id="JH767149">
    <property type="protein sequence ID" value="EQC35852.1"/>
    <property type="molecule type" value="Genomic_DNA"/>
</dbReference>
<sequence>MERPAVDDLTELMELNEDTIFGALEARFYAQRIYTNTGHILLAVNPFERLPGLYGSERMETYASYYAPDDNRTDDGRAAPAPHIYRVAATAYQAMMRGKLSDAPSDQSILISGESGSGKTESTKLLMEYLAHVGDVPAPVRMSMPVNTSTISDKVLDANIVLESFGNARTLRNDNSSRFGKLIQMNFDHGLLTSASIQTYLLEKVRLVTQSKGERNYHIFYEMLMGSSEVQLASWRLIASPEMRLSVDARRQLMANFRYLNQTDCYDRKDHANDAHNYNQMLRALQMIGFSAHEQLGMQALLAAVLHLGNLTFQVAPKDHCHVAPSSQAALAAAATLLSLRDAGALEKALVTRTFRVAAETKVLRLSVDEAKNTRDGLTKALYGRLFEWLVGRMNAFLRHDDRASDNASSFGTSTSHAASSWIGILDIFGFEVFPLNSFEQLCINFANETLQQQFNLHNFANEQVEYKKEGLAWDYVAFTDNKECVDLFSAKPFGLFSLMDEESMLAKGTDASLASKLYARCGSHVRFSASRVQQGRGLFSIDHYAGLVEYTTVGIREKNKDELRQDIVDLFQTATAESSFARLLCEAGLTHRRSSHATLRRQESKRLNTASVGGQFKTQLLHLMEMLKLTAPHYVRCIKPNDEAAAHVMTKDRVAEQLRCNGVLQAVQVARAGFPIRMLHAEFIGRYTVVARASARHANLSSLYAVIDHCLPHLPLASPPAGLDLTALSYARGLQIGVTKVFLRAASFERLERLRVKYVAAHHLYIAQRLLGYLHRRRYLRFRHAVLVLQNRFRRRRARHRAATILQALGRKVLAKTHFDRLKRSVIYLQRRVRAKQLQQQQQHRRTPLRLELEGSDDDDDDDEDAWLANVPRESYSALSPISSSDDDEDVVRMTYVAAPLHQTARSSGIYRSTVKQLQPIRKGPAPIAELSPRVHPPPHPVSPPDGRHTTSSSGSRRTTMRRTTFALRKLSVLETAKWKQDQDSFACYQCNKRFTLFRRRHHCRVCGEVICDSCSTFVGLEKQQNVRVCVLCSTLNVEERAPTNITVMSDDVWPHAWPEPPYPHDEDARLLIVRQLPLQTMMEAREWLGLCNAVQAHFRASVAYISIICEEDQWVISRVGSFHTKLPREMSFCSYTICGGSPLVVKDATLDARFKESPLVQGGKGKFRFYAGAPIVWTVETHIVFGTIAVLDTKPRKVVTPEDVDFMATLSAAVSARMSEYLPHSVK</sequence>
<dbReference type="Pfam" id="PF00063">
    <property type="entry name" value="Myosin_head"/>
    <property type="match status" value="1"/>
</dbReference>
<dbReference type="InterPro" id="IPR013083">
    <property type="entry name" value="Znf_RING/FYVE/PHD"/>
</dbReference>
<feature type="compositionally biased region" description="Pro residues" evidence="11">
    <location>
        <begin position="936"/>
        <end position="945"/>
    </location>
</feature>
<dbReference type="GO" id="GO:0016459">
    <property type="term" value="C:myosin complex"/>
    <property type="evidence" value="ECO:0007669"/>
    <property type="project" value="UniProtKB-KW"/>
</dbReference>
<keyword evidence="4" id="KW-0862">Zinc</keyword>
<feature type="region of interest" description="Disordered" evidence="11">
    <location>
        <begin position="838"/>
        <end position="866"/>
    </location>
</feature>
<dbReference type="SMART" id="SM00064">
    <property type="entry name" value="FYVE"/>
    <property type="match status" value="1"/>
</dbReference>
<dbReference type="PRINTS" id="PR00193">
    <property type="entry name" value="MYOSINHEAVY"/>
</dbReference>
<keyword evidence="15" id="KW-1185">Reference proteome</keyword>
<keyword evidence="3 9" id="KW-0863">Zinc-finger</keyword>
<evidence type="ECO:0000256" key="8">
    <source>
        <dbReference type="ARBA" id="ARBA00023203"/>
    </source>
</evidence>
<accession>T0RZK7</accession>
<dbReference type="SMART" id="SM00242">
    <property type="entry name" value="MYSc"/>
    <property type="match status" value="1"/>
</dbReference>
<feature type="region of interest" description="Actin-binding" evidence="10">
    <location>
        <begin position="621"/>
        <end position="643"/>
    </location>
</feature>
<dbReference type="OrthoDB" id="71736at2759"/>
<evidence type="ECO:0000256" key="9">
    <source>
        <dbReference type="PROSITE-ProRule" id="PRU00091"/>
    </source>
</evidence>
<dbReference type="InterPro" id="IPR000306">
    <property type="entry name" value="Znf_FYVE"/>
</dbReference>
<reference evidence="14 15" key="1">
    <citation type="submission" date="2012-04" db="EMBL/GenBank/DDBJ databases">
        <title>The Genome Sequence of Saprolegnia declina VS20.</title>
        <authorList>
            <consortium name="The Broad Institute Genome Sequencing Platform"/>
            <person name="Russ C."/>
            <person name="Nusbaum C."/>
            <person name="Tyler B."/>
            <person name="van West P."/>
            <person name="Dieguez-Uribeondo J."/>
            <person name="de Bruijn I."/>
            <person name="Tripathy S."/>
            <person name="Jiang R."/>
            <person name="Young S.K."/>
            <person name="Zeng Q."/>
            <person name="Gargeya S."/>
            <person name="Fitzgerald M."/>
            <person name="Haas B."/>
            <person name="Abouelleil A."/>
            <person name="Alvarado L."/>
            <person name="Arachchi H.M."/>
            <person name="Berlin A."/>
            <person name="Chapman S.B."/>
            <person name="Goldberg J."/>
            <person name="Griggs A."/>
            <person name="Gujja S."/>
            <person name="Hansen M."/>
            <person name="Howarth C."/>
            <person name="Imamovic A."/>
            <person name="Larimer J."/>
            <person name="McCowen C."/>
            <person name="Montmayeur A."/>
            <person name="Murphy C."/>
            <person name="Neiman D."/>
            <person name="Pearson M."/>
            <person name="Priest M."/>
            <person name="Roberts A."/>
            <person name="Saif S."/>
            <person name="Shea T."/>
            <person name="Sisk P."/>
            <person name="Sykes S."/>
            <person name="Wortman J."/>
            <person name="Nusbaum C."/>
            <person name="Birren B."/>
        </authorList>
    </citation>
    <scope>NUCLEOTIDE SEQUENCE [LARGE SCALE GENOMIC DNA]</scope>
    <source>
        <strain evidence="14 15">VS20</strain>
    </source>
</reference>
<dbReference type="Gene3D" id="3.30.450.40">
    <property type="match status" value="1"/>
</dbReference>
<proteinExistence type="inferred from homology"/>
<dbReference type="SUPFAM" id="SSF52540">
    <property type="entry name" value="P-loop containing nucleoside triphosphate hydrolases"/>
    <property type="match status" value="1"/>
</dbReference>
<keyword evidence="1" id="KW-0479">Metal-binding</keyword>
<gene>
    <name evidence="14" type="ORF">SDRG_06602</name>
</gene>
<dbReference type="Gene3D" id="1.20.58.530">
    <property type="match status" value="1"/>
</dbReference>
<evidence type="ECO:0000313" key="14">
    <source>
        <dbReference type="EMBL" id="EQC35852.1"/>
    </source>
</evidence>
<feature type="binding site" evidence="10">
    <location>
        <begin position="113"/>
        <end position="120"/>
    </location>
    <ligand>
        <name>ATP</name>
        <dbReference type="ChEBI" id="CHEBI:30616"/>
    </ligand>
</feature>
<dbReference type="Gene3D" id="3.30.40.10">
    <property type="entry name" value="Zinc/RING finger domain, C3HC4 (zinc finger)"/>
    <property type="match status" value="1"/>
</dbReference>
<dbReference type="InterPro" id="IPR011011">
    <property type="entry name" value="Znf_FYVE_PHD"/>
</dbReference>
<keyword evidence="8 10" id="KW-0009">Actin-binding</keyword>
<evidence type="ECO:0000259" key="12">
    <source>
        <dbReference type="PROSITE" id="PS50178"/>
    </source>
</evidence>
<evidence type="ECO:0000259" key="13">
    <source>
        <dbReference type="PROSITE" id="PS51456"/>
    </source>
</evidence>